<reference evidence="5 6" key="1">
    <citation type="submission" date="2014-02" db="EMBL/GenBank/DDBJ databases">
        <title>Whole genome shotgun sequence of Rhodococcus wratislaviensis NBRC 100605.</title>
        <authorList>
            <person name="Hosoyama A."/>
            <person name="Tsuchikane K."/>
            <person name="Yoshida I."/>
            <person name="Ohji S."/>
            <person name="Ichikawa N."/>
            <person name="Yamazoe A."/>
            <person name="Fujita N."/>
        </authorList>
    </citation>
    <scope>NUCLEOTIDE SEQUENCE [LARGE SCALE GENOMIC DNA]</scope>
    <source>
        <strain evidence="5 6">NBRC 100605</strain>
    </source>
</reference>
<dbReference type="Pfam" id="PF13458">
    <property type="entry name" value="Peripla_BP_6"/>
    <property type="match status" value="1"/>
</dbReference>
<evidence type="ECO:0000256" key="2">
    <source>
        <dbReference type="ARBA" id="ARBA00022729"/>
    </source>
</evidence>
<protein>
    <submittedName>
        <fullName evidence="5">Putative ABC transporter substrate-binding protein</fullName>
    </submittedName>
</protein>
<dbReference type="EMBL" id="BAWF01000041">
    <property type="protein sequence ID" value="GAF47511.1"/>
    <property type="molecule type" value="Genomic_DNA"/>
</dbReference>
<evidence type="ECO:0000256" key="1">
    <source>
        <dbReference type="ARBA" id="ARBA00010062"/>
    </source>
</evidence>
<evidence type="ECO:0000259" key="4">
    <source>
        <dbReference type="Pfam" id="PF13458"/>
    </source>
</evidence>
<keyword evidence="2 3" id="KW-0732">Signal</keyword>
<dbReference type="InterPro" id="IPR028081">
    <property type="entry name" value="Leu-bd"/>
</dbReference>
<feature type="domain" description="Leucine-binding protein" evidence="4">
    <location>
        <begin position="46"/>
        <end position="389"/>
    </location>
</feature>
<dbReference type="InterPro" id="IPR028082">
    <property type="entry name" value="Peripla_BP_I"/>
</dbReference>
<dbReference type="SUPFAM" id="SSF53822">
    <property type="entry name" value="Periplasmic binding protein-like I"/>
    <property type="match status" value="1"/>
</dbReference>
<dbReference type="AlphaFoldDB" id="X0Q9D5"/>
<dbReference type="InterPro" id="IPR051010">
    <property type="entry name" value="BCAA_transport"/>
</dbReference>
<organism evidence="5 6">
    <name type="scientific">Rhodococcus wratislaviensis NBRC 100605</name>
    <dbReference type="NCBI Taxonomy" id="1219028"/>
    <lineage>
        <taxon>Bacteria</taxon>
        <taxon>Bacillati</taxon>
        <taxon>Actinomycetota</taxon>
        <taxon>Actinomycetes</taxon>
        <taxon>Mycobacteriales</taxon>
        <taxon>Nocardiaceae</taxon>
        <taxon>Rhodococcus</taxon>
    </lineage>
</organism>
<accession>X0Q9D5</accession>
<dbReference type="Proteomes" id="UP000019491">
    <property type="component" value="Unassembled WGS sequence"/>
</dbReference>
<dbReference type="PANTHER" id="PTHR30483:SF6">
    <property type="entry name" value="PERIPLASMIC BINDING PROTEIN OF ABC TRANSPORTER FOR NATURAL AMINO ACIDS"/>
    <property type="match status" value="1"/>
</dbReference>
<feature type="chain" id="PRO_5038762249" evidence="3">
    <location>
        <begin position="31"/>
        <end position="399"/>
    </location>
</feature>
<keyword evidence="6" id="KW-1185">Reference proteome</keyword>
<comment type="caution">
    <text evidence="5">The sequence shown here is derived from an EMBL/GenBank/DDBJ whole genome shotgun (WGS) entry which is preliminary data.</text>
</comment>
<feature type="signal peptide" evidence="3">
    <location>
        <begin position="1"/>
        <end position="30"/>
    </location>
</feature>
<name>X0Q9D5_RHOWR</name>
<evidence type="ECO:0000256" key="3">
    <source>
        <dbReference type="SAM" id="SignalP"/>
    </source>
</evidence>
<dbReference type="Gene3D" id="3.40.50.2300">
    <property type="match status" value="2"/>
</dbReference>
<evidence type="ECO:0000313" key="5">
    <source>
        <dbReference type="EMBL" id="GAF47511.1"/>
    </source>
</evidence>
<evidence type="ECO:0000313" key="6">
    <source>
        <dbReference type="Proteomes" id="UP000019491"/>
    </source>
</evidence>
<comment type="similarity">
    <text evidence="1">Belongs to the leucine-binding protein family.</text>
</comment>
<dbReference type="PANTHER" id="PTHR30483">
    <property type="entry name" value="LEUCINE-SPECIFIC-BINDING PROTEIN"/>
    <property type="match status" value="1"/>
</dbReference>
<gene>
    <name evidence="5" type="ORF">RW1_041_00570</name>
</gene>
<sequence length="399" mass="40837">MPTSSSPTAHRRPLKLAANALAGFLTLALAGCGSSTGTSGGAADETVTIGVSTPLTGHLAINNEPAEGLAAYADYINEQGGVEGRRIELKTVDNQGTVAGGASSARTILADNPFAICVLTTPAFTGAQTVLRTAPDTPALVLANGAAIKASDLPNVFGMYTDYTTESFAGIKYLTELGGKKIALVYDPTIVGEAGDAETDYAKSVDAELVSMINVPPTTTNYTPIIQQLKNAGADGVELQVGVQAIAGILKAAKEAGLNAEMMTYSSMLDSSTLAVAGDAAEGLYVTGLFPQLSASTDQLQEFNRVTSGDTHANTALGLIGWNAGMLITAAVKEALKDGGSLTPTSFQEALTSLGGSPGGVLPEIGWTPESHSAIDGGSPDVYTLYQVRNGAFTETQRP</sequence>
<proteinExistence type="inferred from homology"/>